<protein>
    <recommendedName>
        <fullName evidence="4">UrcA family protein</fullName>
    </recommendedName>
</protein>
<accession>A0A5M6I3M0</accession>
<organism evidence="2 3">
    <name type="scientific">Roseospira marina</name>
    <dbReference type="NCBI Taxonomy" id="140057"/>
    <lineage>
        <taxon>Bacteria</taxon>
        <taxon>Pseudomonadati</taxon>
        <taxon>Pseudomonadota</taxon>
        <taxon>Alphaproteobacteria</taxon>
        <taxon>Rhodospirillales</taxon>
        <taxon>Rhodospirillaceae</taxon>
        <taxon>Roseospira</taxon>
    </lineage>
</organism>
<feature type="chain" id="PRO_5024363033" description="UrcA family protein" evidence="1">
    <location>
        <begin position="28"/>
        <end position="85"/>
    </location>
</feature>
<feature type="signal peptide" evidence="1">
    <location>
        <begin position="1"/>
        <end position="27"/>
    </location>
</feature>
<evidence type="ECO:0000313" key="3">
    <source>
        <dbReference type="Proteomes" id="UP000324065"/>
    </source>
</evidence>
<dbReference type="EMBL" id="VWPJ01000046">
    <property type="protein sequence ID" value="KAA5602804.1"/>
    <property type="molecule type" value="Genomic_DNA"/>
</dbReference>
<evidence type="ECO:0008006" key="4">
    <source>
        <dbReference type="Google" id="ProtNLM"/>
    </source>
</evidence>
<reference evidence="2 3" key="1">
    <citation type="submission" date="2019-09" db="EMBL/GenBank/DDBJ databases">
        <title>Genome sequence of Roseospira marina, one of the more divergent members of the non-sulfur purple photosynthetic bacterial family, the Rhodospirillaceae.</title>
        <authorList>
            <person name="Meyer T."/>
            <person name="Kyndt J."/>
        </authorList>
    </citation>
    <scope>NUCLEOTIDE SEQUENCE [LARGE SCALE GENOMIC DNA]</scope>
    <source>
        <strain evidence="2 3">DSM 15113</strain>
    </source>
</reference>
<dbReference type="Proteomes" id="UP000324065">
    <property type="component" value="Unassembled WGS sequence"/>
</dbReference>
<comment type="caution">
    <text evidence="2">The sequence shown here is derived from an EMBL/GenBank/DDBJ whole genome shotgun (WGS) entry which is preliminary data.</text>
</comment>
<proteinExistence type="predicted"/>
<sequence length="85" mass="8646">MRTPACWTRRAIALATATLWLAACATAGSEPAVVCPPLIAYDAATLAAAAEAVEALPADSPLIPLLADYAQVRAQIRACHGDGAS</sequence>
<gene>
    <name evidence="2" type="ORF">F1188_20360</name>
</gene>
<keyword evidence="3" id="KW-1185">Reference proteome</keyword>
<dbReference type="PROSITE" id="PS51257">
    <property type="entry name" value="PROKAR_LIPOPROTEIN"/>
    <property type="match status" value="1"/>
</dbReference>
<evidence type="ECO:0000313" key="2">
    <source>
        <dbReference type="EMBL" id="KAA5602804.1"/>
    </source>
</evidence>
<keyword evidence="1" id="KW-0732">Signal</keyword>
<dbReference type="AlphaFoldDB" id="A0A5M6I3M0"/>
<evidence type="ECO:0000256" key="1">
    <source>
        <dbReference type="SAM" id="SignalP"/>
    </source>
</evidence>
<name>A0A5M6I3M0_9PROT</name>